<dbReference type="OrthoDB" id="1844152at2759"/>
<reference evidence="7" key="1">
    <citation type="submission" date="2020-02" db="EMBL/GenBank/DDBJ databases">
        <authorList>
            <person name="Palmer J.M."/>
        </authorList>
    </citation>
    <scope>NUCLEOTIDE SEQUENCE</scope>
    <source>
        <strain evidence="7">EPUS1.4</strain>
        <tissue evidence="7">Thallus</tissue>
    </source>
</reference>
<dbReference type="InterPro" id="IPR001128">
    <property type="entry name" value="Cyt_P450"/>
</dbReference>
<keyword evidence="3" id="KW-0479">Metal-binding</keyword>
<dbReference type="Proteomes" id="UP000606974">
    <property type="component" value="Unassembled WGS sequence"/>
</dbReference>
<dbReference type="InterPro" id="IPR036396">
    <property type="entry name" value="Cyt_P450_sf"/>
</dbReference>
<evidence type="ECO:0000256" key="2">
    <source>
        <dbReference type="ARBA" id="ARBA00010617"/>
    </source>
</evidence>
<dbReference type="GO" id="GO:0005506">
    <property type="term" value="F:iron ion binding"/>
    <property type="evidence" value="ECO:0007669"/>
    <property type="project" value="InterPro"/>
</dbReference>
<dbReference type="EMBL" id="JAACFV010000008">
    <property type="protein sequence ID" value="KAF7513037.1"/>
    <property type="molecule type" value="Genomic_DNA"/>
</dbReference>
<dbReference type="SUPFAM" id="SSF48264">
    <property type="entry name" value="Cytochrome P450"/>
    <property type="match status" value="1"/>
</dbReference>
<evidence type="ECO:0000313" key="7">
    <source>
        <dbReference type="EMBL" id="KAF7513037.1"/>
    </source>
</evidence>
<evidence type="ECO:0000256" key="1">
    <source>
        <dbReference type="ARBA" id="ARBA00001971"/>
    </source>
</evidence>
<name>A0A8H7AU77_9EURO</name>
<proteinExistence type="inferred from homology"/>
<evidence type="ECO:0000256" key="5">
    <source>
        <dbReference type="ARBA" id="ARBA00023004"/>
    </source>
</evidence>
<keyword evidence="5" id="KW-0408">Iron</keyword>
<evidence type="ECO:0008006" key="9">
    <source>
        <dbReference type="Google" id="ProtNLM"/>
    </source>
</evidence>
<gene>
    <name evidence="7" type="ORF">GJ744_011303</name>
</gene>
<keyword evidence="6" id="KW-0503">Monooxygenase</keyword>
<dbReference type="PANTHER" id="PTHR46206">
    <property type="entry name" value="CYTOCHROME P450"/>
    <property type="match status" value="1"/>
</dbReference>
<accession>A0A8H7AU77</accession>
<comment type="similarity">
    <text evidence="2">Belongs to the cytochrome P450 family.</text>
</comment>
<evidence type="ECO:0000256" key="6">
    <source>
        <dbReference type="ARBA" id="ARBA00023033"/>
    </source>
</evidence>
<evidence type="ECO:0000256" key="3">
    <source>
        <dbReference type="ARBA" id="ARBA00022723"/>
    </source>
</evidence>
<dbReference type="AlphaFoldDB" id="A0A8H7AU77"/>
<evidence type="ECO:0000313" key="8">
    <source>
        <dbReference type="Proteomes" id="UP000606974"/>
    </source>
</evidence>
<keyword evidence="8" id="KW-1185">Reference proteome</keyword>
<dbReference type="GO" id="GO:0016705">
    <property type="term" value="F:oxidoreductase activity, acting on paired donors, with incorporation or reduction of molecular oxygen"/>
    <property type="evidence" value="ECO:0007669"/>
    <property type="project" value="InterPro"/>
</dbReference>
<comment type="caution">
    <text evidence="7">The sequence shown here is derived from an EMBL/GenBank/DDBJ whole genome shotgun (WGS) entry which is preliminary data.</text>
</comment>
<keyword evidence="4" id="KW-0560">Oxidoreductase</keyword>
<protein>
    <recommendedName>
        <fullName evidence="9">Cytochrome P450</fullName>
    </recommendedName>
</protein>
<dbReference type="Gene3D" id="1.10.630.10">
    <property type="entry name" value="Cytochrome P450"/>
    <property type="match status" value="1"/>
</dbReference>
<dbReference type="PANTHER" id="PTHR46206:SF6">
    <property type="entry name" value="CYTOCHROME P450 MONOOXYGENASE AN1598-RELATED"/>
    <property type="match status" value="1"/>
</dbReference>
<organism evidence="7 8">
    <name type="scientific">Endocarpon pusillum</name>
    <dbReference type="NCBI Taxonomy" id="364733"/>
    <lineage>
        <taxon>Eukaryota</taxon>
        <taxon>Fungi</taxon>
        <taxon>Dikarya</taxon>
        <taxon>Ascomycota</taxon>
        <taxon>Pezizomycotina</taxon>
        <taxon>Eurotiomycetes</taxon>
        <taxon>Chaetothyriomycetidae</taxon>
        <taxon>Verrucariales</taxon>
        <taxon>Verrucariaceae</taxon>
        <taxon>Endocarpon</taxon>
    </lineage>
</organism>
<comment type="cofactor">
    <cofactor evidence="1">
        <name>heme</name>
        <dbReference type="ChEBI" id="CHEBI:30413"/>
    </cofactor>
</comment>
<dbReference type="Pfam" id="PF00067">
    <property type="entry name" value="p450"/>
    <property type="match status" value="1"/>
</dbReference>
<evidence type="ECO:0000256" key="4">
    <source>
        <dbReference type="ARBA" id="ARBA00023002"/>
    </source>
</evidence>
<dbReference type="GO" id="GO:0020037">
    <property type="term" value="F:heme binding"/>
    <property type="evidence" value="ECO:0007669"/>
    <property type="project" value="InterPro"/>
</dbReference>
<sequence length="498" mass="56828">MTVLDFERLSQDTSFNTSTTPPSHFPKRRWFEQWRRPKVDVPLIEINEDGDYREALERAYKQYPDKPYKIQHFPGEIVIVPPHMIDEIKNAPESKLSFQQASYDIFVGQHTGVTNHERAVANILRVGVLRLIDAVYPAIQDEALRAILSELGNDKEWKSVLLFPKSVNFIMAISRLVFVGEPLCRNPEWLKSIVAVTQHAFGSVPDLWQTHDITRPLAAWQLPSLQSVRAHRENAKKLLTPILQKRLEQLEDPNFKPPVDLMQVVIDNGKKNGEGRDVDYQLNAIIGTGRAALFTASMTTFQTLYDLASRPEYIEPLRQEAAELGDAPLNRSNVGKLTKLDSFLRESQRWNMFMLVSVIRKAMKSFSLSDGTFIPEGAILGFDIRNAVRNKSTLENPNEFDGFRFERLRAENGKEQMFQSVQTANDHLVYGHGTQACPGRFFAAHEVKVLVARILLHYDIKLKDPRPGRVAITDQVNGIMVQVDPTQEFLIRRRSETA</sequence>
<dbReference type="CDD" id="cd11041">
    <property type="entry name" value="CYP503A1-like"/>
    <property type="match status" value="1"/>
</dbReference>
<dbReference type="GO" id="GO:0004497">
    <property type="term" value="F:monooxygenase activity"/>
    <property type="evidence" value="ECO:0007669"/>
    <property type="project" value="UniProtKB-KW"/>
</dbReference>